<protein>
    <submittedName>
        <fullName evidence="1">Uncharacterized protein</fullName>
    </submittedName>
</protein>
<reference evidence="2" key="1">
    <citation type="submission" date="2017-09" db="EMBL/GenBank/DDBJ databases">
        <title>Depth-based differentiation of microbial function through sediment-hosted aquifers and enrichment of novel symbionts in the deep terrestrial subsurface.</title>
        <authorList>
            <person name="Probst A.J."/>
            <person name="Ladd B."/>
            <person name="Jarett J.K."/>
            <person name="Geller-Mcgrath D.E."/>
            <person name="Sieber C.M.K."/>
            <person name="Emerson J.B."/>
            <person name="Anantharaman K."/>
            <person name="Thomas B.C."/>
            <person name="Malmstrom R."/>
            <person name="Stieglmeier M."/>
            <person name="Klingl A."/>
            <person name="Woyke T."/>
            <person name="Ryan C.M."/>
            <person name="Banfield J.F."/>
        </authorList>
    </citation>
    <scope>NUCLEOTIDE SEQUENCE [LARGE SCALE GENOMIC DNA]</scope>
</reference>
<accession>A0A2H0TJF8</accession>
<evidence type="ECO:0000313" key="1">
    <source>
        <dbReference type="EMBL" id="PIR71690.1"/>
    </source>
</evidence>
<sequence>MELPSERADATSTIIFQDGHLASTFEAGQVQGASSDTVTLESTASSQDDYYEGMFITVNNPTTGETQIREIDDYDGQTRTAEVEEDWDIIPTGWNYQIDSTYNYINYYRDDQNNVWRRVIAYCYSTDGTNCADPLVYVAWTASSKAEVVLEQPEIIGEYTSQMEFWGTNVINIALTLEKDEKTLNLQTKVLGRNL</sequence>
<evidence type="ECO:0000313" key="2">
    <source>
        <dbReference type="Proteomes" id="UP000228909"/>
    </source>
</evidence>
<comment type="caution">
    <text evidence="1">The sequence shown here is derived from an EMBL/GenBank/DDBJ whole genome shotgun (WGS) entry which is preliminary data.</text>
</comment>
<organism evidence="1 2">
    <name type="scientific">Candidatus Nealsonbacteria bacterium CG10_big_fil_rev_8_21_14_0_10_37_25</name>
    <dbReference type="NCBI Taxonomy" id="1974711"/>
    <lineage>
        <taxon>Bacteria</taxon>
        <taxon>Candidatus Nealsoniibacteriota</taxon>
    </lineage>
</organism>
<name>A0A2H0TJF8_9BACT</name>
<proteinExistence type="predicted"/>
<gene>
    <name evidence="1" type="ORF">COU43_01170</name>
</gene>
<dbReference type="Proteomes" id="UP000228909">
    <property type="component" value="Unassembled WGS sequence"/>
</dbReference>
<dbReference type="EMBL" id="PFCK01000032">
    <property type="protein sequence ID" value="PIR71690.1"/>
    <property type="molecule type" value="Genomic_DNA"/>
</dbReference>
<dbReference type="AlphaFoldDB" id="A0A2H0TJF8"/>